<dbReference type="SMART" id="SM00776">
    <property type="entry name" value="NPCBM"/>
    <property type="match status" value="1"/>
</dbReference>
<comment type="catalytic activity">
    <reaction evidence="6">
        <text>Hydrolysis of terminal, non-reducing alpha-D-galactose residues in alpha-D-galactosides, including galactose oligosaccharides, galactomannans and galactolipids.</text>
        <dbReference type="EC" id="3.2.1.22"/>
    </reaction>
</comment>
<dbReference type="SUPFAM" id="SSF49313">
    <property type="entry name" value="Cadherin-like"/>
    <property type="match status" value="1"/>
</dbReference>
<dbReference type="Gene3D" id="2.60.40.10">
    <property type="entry name" value="Immunoglobulins"/>
    <property type="match status" value="1"/>
</dbReference>
<evidence type="ECO:0000256" key="3">
    <source>
        <dbReference type="ARBA" id="ARBA00022801"/>
    </source>
</evidence>
<proteinExistence type="inferred from homology"/>
<evidence type="ECO:0000256" key="1">
    <source>
        <dbReference type="ARBA" id="ARBA00009743"/>
    </source>
</evidence>
<dbReference type="SUPFAM" id="SSF49785">
    <property type="entry name" value="Galactose-binding domain-like"/>
    <property type="match status" value="1"/>
</dbReference>
<accession>A0A402CVI3</accession>
<keyword evidence="4 6" id="KW-1015">Disulfide bond</keyword>
<dbReference type="Gene3D" id="3.20.20.70">
    <property type="entry name" value="Aldolase class I"/>
    <property type="match status" value="1"/>
</dbReference>
<dbReference type="InterPro" id="IPR008979">
    <property type="entry name" value="Galactose-bd-like_sf"/>
</dbReference>
<evidence type="ECO:0000313" key="8">
    <source>
        <dbReference type="Proteomes" id="UP000287394"/>
    </source>
</evidence>
<dbReference type="InterPro" id="IPR038637">
    <property type="entry name" value="NPCBM_sf"/>
</dbReference>
<dbReference type="Gene3D" id="2.60.120.1060">
    <property type="entry name" value="NPCBM/NEW2 domain"/>
    <property type="match status" value="1"/>
</dbReference>
<evidence type="ECO:0000256" key="2">
    <source>
        <dbReference type="ARBA" id="ARBA00022729"/>
    </source>
</evidence>
<dbReference type="InterPro" id="IPR013783">
    <property type="entry name" value="Ig-like_fold"/>
</dbReference>
<dbReference type="InterPro" id="IPR015919">
    <property type="entry name" value="Cadherin-like_sf"/>
</dbReference>
<dbReference type="GO" id="GO:0016020">
    <property type="term" value="C:membrane"/>
    <property type="evidence" value="ECO:0007669"/>
    <property type="project" value="InterPro"/>
</dbReference>
<dbReference type="PANTHER" id="PTHR11452:SF75">
    <property type="entry name" value="ALPHA-GALACTOSIDASE MEL1"/>
    <property type="match status" value="1"/>
</dbReference>
<keyword evidence="5 6" id="KW-0326">Glycosidase</keyword>
<dbReference type="InterPro" id="IPR002241">
    <property type="entry name" value="Glyco_hydro_27"/>
</dbReference>
<dbReference type="InterPro" id="IPR017853">
    <property type="entry name" value="GH"/>
</dbReference>
<dbReference type="SUPFAM" id="SSF51445">
    <property type="entry name" value="(Trans)glycosidases"/>
    <property type="match status" value="1"/>
</dbReference>
<protein>
    <recommendedName>
        <fullName evidence="6">Alpha-galactosidase</fullName>
        <ecNumber evidence="6">3.2.1.22</ecNumber>
    </recommendedName>
    <alternativeName>
        <fullName evidence="6">Melibiase</fullName>
    </alternativeName>
</protein>
<dbReference type="EC" id="3.2.1.22" evidence="6"/>
<dbReference type="InterPro" id="IPR041233">
    <property type="entry name" value="Melibiase_C"/>
</dbReference>
<dbReference type="Pfam" id="PF17801">
    <property type="entry name" value="Melibiase_C"/>
    <property type="match status" value="1"/>
</dbReference>
<dbReference type="GO" id="GO:0004557">
    <property type="term" value="F:alpha-galactosidase activity"/>
    <property type="evidence" value="ECO:0007669"/>
    <property type="project" value="UniProtKB-EC"/>
</dbReference>
<dbReference type="InterPro" id="IPR013222">
    <property type="entry name" value="Glyco_hyd_98_carb-bd"/>
</dbReference>
<dbReference type="InterPro" id="IPR013780">
    <property type="entry name" value="Glyco_hydro_b"/>
</dbReference>
<sequence length="665" mass="70568">MKNVYGNCFRAGIALAASALALPGYAQDNAALMAQAAPPDALWLDSLDLSNVWQDYGAAHAGKSVDGNPIKLGGISYAHGVGTHAGSQIVIDLHGEGVQFEAMVGVDDETAKEGSAQFRVLADGKLVAQTEVMRGGGAPIHLTCALTGAQKLTLIVGDGGDGITFDHADWAGALLTLKPGAAHKPVLLADTVGNDAPPPISMEESPLPAIHGPRIVGATPGNPFLFRIPATGDGPLTFDAKNLPAGLTLDSATGIISGSLKAAGTTKVRLTVHGAKGKSSRSLTIVGGDHPLGLTPPMGWNSWNVWATSVDADKVKAAADEMVSSGLAAHGFQYINIDDSWEAGRDAAGNILSNEKFPDMKGMADYVHAKGLKLGVYSSPGPQTCGHYTGSYQHEQQDANTYAAWGVDYLKYDWCSYGDIATGDGQEKYIAPYRIMGDALYKTNRDIFYSLCQYGMGDVWTWGASVHANSWRTTGDINDTWRIMYGTFSGESGHEKYAGPGHWNDTDMLVVGRLGWSAQTHPTKLKPNEQILHITVWSLLSSPLLIGCDLTQLDPFTKALLTNDEVLDVNQDPLGKPAGRIANNNGAQIWARPLWDGTQAVGLVNTGSLAADITVTWAQLGLTGKQPIRDLWRRKDIGALTHGYTVSVPAHSAVLIKVGKPKKMD</sequence>
<dbReference type="FunFam" id="2.60.40.1180:FF:000008">
    <property type="entry name" value="Alpha-galactosidase"/>
    <property type="match status" value="1"/>
</dbReference>
<dbReference type="InterPro" id="IPR013785">
    <property type="entry name" value="Aldolase_TIM"/>
</dbReference>
<dbReference type="GO" id="GO:0005509">
    <property type="term" value="F:calcium ion binding"/>
    <property type="evidence" value="ECO:0007669"/>
    <property type="project" value="InterPro"/>
</dbReference>
<keyword evidence="8" id="KW-1185">Reference proteome</keyword>
<dbReference type="InterPro" id="IPR000111">
    <property type="entry name" value="Glyco_hydro_27/36_CS"/>
</dbReference>
<dbReference type="PROSITE" id="PS00512">
    <property type="entry name" value="ALPHA_GALACTOSIDASE"/>
    <property type="match status" value="1"/>
</dbReference>
<dbReference type="Gene3D" id="2.60.40.1180">
    <property type="entry name" value="Golgi alpha-mannosidase II"/>
    <property type="match status" value="1"/>
</dbReference>
<dbReference type="EMBL" id="AP025739">
    <property type="protein sequence ID" value="BDI30415.1"/>
    <property type="molecule type" value="Genomic_DNA"/>
</dbReference>
<evidence type="ECO:0000313" key="7">
    <source>
        <dbReference type="EMBL" id="BDI30415.1"/>
    </source>
</evidence>
<evidence type="ECO:0000256" key="6">
    <source>
        <dbReference type="RuleBase" id="RU361168"/>
    </source>
</evidence>
<dbReference type="PANTHER" id="PTHR11452">
    <property type="entry name" value="ALPHA-GALACTOSIDASE/ALPHA-N-ACETYLGALACTOSAMINIDASE"/>
    <property type="match status" value="1"/>
</dbReference>
<dbReference type="CDD" id="cd14792">
    <property type="entry name" value="GH27"/>
    <property type="match status" value="1"/>
</dbReference>
<dbReference type="SUPFAM" id="SSF51011">
    <property type="entry name" value="Glycosyl hydrolase domain"/>
    <property type="match status" value="1"/>
</dbReference>
<evidence type="ECO:0000256" key="4">
    <source>
        <dbReference type="ARBA" id="ARBA00023157"/>
    </source>
</evidence>
<dbReference type="Pfam" id="PF16499">
    <property type="entry name" value="Melibiase_2"/>
    <property type="match status" value="1"/>
</dbReference>
<dbReference type="OrthoDB" id="9807519at2"/>
<dbReference type="RefSeq" id="WP_119321373.1">
    <property type="nucleotide sequence ID" value="NZ_AP025739.1"/>
</dbReference>
<dbReference type="AlphaFoldDB" id="A0A402CVI3"/>
<comment type="similarity">
    <text evidence="1 6">Belongs to the glycosyl hydrolase 27 family.</text>
</comment>
<keyword evidence="3 6" id="KW-0378">Hydrolase</keyword>
<dbReference type="KEGG" id="ccot:CCAX7_24660"/>
<dbReference type="PRINTS" id="PR00740">
    <property type="entry name" value="GLHYDRLASE27"/>
</dbReference>
<dbReference type="Pfam" id="PF08305">
    <property type="entry name" value="NPCBM"/>
    <property type="match status" value="1"/>
</dbReference>
<organism evidence="7 8">
    <name type="scientific">Capsulimonas corticalis</name>
    <dbReference type="NCBI Taxonomy" id="2219043"/>
    <lineage>
        <taxon>Bacteria</taxon>
        <taxon>Bacillati</taxon>
        <taxon>Armatimonadota</taxon>
        <taxon>Armatimonadia</taxon>
        <taxon>Capsulimonadales</taxon>
        <taxon>Capsulimonadaceae</taxon>
        <taxon>Capsulimonas</taxon>
    </lineage>
</organism>
<dbReference type="GO" id="GO:0005975">
    <property type="term" value="P:carbohydrate metabolic process"/>
    <property type="evidence" value="ECO:0007669"/>
    <property type="project" value="InterPro"/>
</dbReference>
<evidence type="ECO:0000256" key="5">
    <source>
        <dbReference type="ARBA" id="ARBA00023295"/>
    </source>
</evidence>
<keyword evidence="2" id="KW-0732">Signal</keyword>
<dbReference type="Proteomes" id="UP000287394">
    <property type="component" value="Chromosome"/>
</dbReference>
<gene>
    <name evidence="7" type="ORF">CCAX7_24660</name>
</gene>
<name>A0A402CVI3_9BACT</name>
<dbReference type="Pfam" id="PF05345">
    <property type="entry name" value="He_PIG"/>
    <property type="match status" value="1"/>
</dbReference>
<reference evidence="7 8" key="1">
    <citation type="journal article" date="2019" name="Int. J. Syst. Evol. Microbiol.">
        <title>Capsulimonas corticalis gen. nov., sp. nov., an aerobic capsulated bacterium, of a novel bacterial order, Capsulimonadales ord. nov., of the class Armatimonadia of the phylum Armatimonadetes.</title>
        <authorList>
            <person name="Li J."/>
            <person name="Kudo C."/>
            <person name="Tonouchi A."/>
        </authorList>
    </citation>
    <scope>NUCLEOTIDE SEQUENCE [LARGE SCALE GENOMIC DNA]</scope>
    <source>
        <strain evidence="7 8">AX-7</strain>
    </source>
</reference>